<dbReference type="PANTHER" id="PTHR38436">
    <property type="entry name" value="POLYKETIDE CYCLASE SNOAL-LIKE DOMAIN"/>
    <property type="match status" value="1"/>
</dbReference>
<gene>
    <name evidence="1" type="ORF">FKG94_08780</name>
</gene>
<evidence type="ECO:0000313" key="2">
    <source>
        <dbReference type="Proteomes" id="UP000319732"/>
    </source>
</evidence>
<reference evidence="1 2" key="1">
    <citation type="submission" date="2019-06" db="EMBL/GenBank/DDBJ databases">
        <title>Whole genome sequence for Cellvibrionaceae sp. R142.</title>
        <authorList>
            <person name="Wang G."/>
        </authorList>
    </citation>
    <scope>NUCLEOTIDE SEQUENCE [LARGE SCALE GENOMIC DNA]</scope>
    <source>
        <strain evidence="1 2">R142</strain>
    </source>
</reference>
<organism evidence="1 2">
    <name type="scientific">Exilibacterium tricleocarpae</name>
    <dbReference type="NCBI Taxonomy" id="2591008"/>
    <lineage>
        <taxon>Bacteria</taxon>
        <taxon>Pseudomonadati</taxon>
        <taxon>Pseudomonadota</taxon>
        <taxon>Gammaproteobacteria</taxon>
        <taxon>Cellvibrionales</taxon>
        <taxon>Cellvibrionaceae</taxon>
        <taxon>Exilibacterium</taxon>
    </lineage>
</organism>
<protein>
    <submittedName>
        <fullName evidence="1">Ester cyclase</fullName>
    </submittedName>
</protein>
<dbReference type="InterPro" id="IPR032710">
    <property type="entry name" value="NTF2-like_dom_sf"/>
</dbReference>
<dbReference type="GO" id="GO:0030638">
    <property type="term" value="P:polyketide metabolic process"/>
    <property type="evidence" value="ECO:0007669"/>
    <property type="project" value="InterPro"/>
</dbReference>
<dbReference type="AlphaFoldDB" id="A0A545TVK9"/>
<dbReference type="OrthoDB" id="2769928at2"/>
<evidence type="ECO:0000313" key="1">
    <source>
        <dbReference type="EMBL" id="TQV81191.1"/>
    </source>
</evidence>
<comment type="caution">
    <text evidence="1">The sequence shown here is derived from an EMBL/GenBank/DDBJ whole genome shotgun (WGS) entry which is preliminary data.</text>
</comment>
<proteinExistence type="predicted"/>
<keyword evidence="2" id="KW-1185">Reference proteome</keyword>
<dbReference type="PANTHER" id="PTHR38436:SF1">
    <property type="entry name" value="ESTER CYCLASE"/>
    <property type="match status" value="1"/>
</dbReference>
<dbReference type="RefSeq" id="WP_142903852.1">
    <property type="nucleotide sequence ID" value="NZ_ML660091.1"/>
</dbReference>
<sequence>MPPEDKTATEAGGNETAIKSAAELLLLEKRLREQAAVGAVYDACIHNCTIHRSRPGSRPACDRDTWTADWLAELHGFSNQRLEDGRAFGTDTLMTGGRVHAIHSGENHFGPATGKRVHYRALTAARAAGGRLIELWQFTDNLHLARQLGISPQALAQRLAGTEGDNLPCWDLGEADAGRSQTGPDTAALDAPGLAGWLTAINGRRFDKLAAHYCKDARVYGPGARQLDGPAALVRFWLSVTAALPDCRLQVRLSTTAGDSGQSGMVWSLCGRHTGPGLTAPPSGERLRLQGISQWQLHEGRIRKEWLLFDEIDLLVQICRRRQRPKNRL</sequence>
<dbReference type="SUPFAM" id="SSF54427">
    <property type="entry name" value="NTF2-like"/>
    <property type="match status" value="2"/>
</dbReference>
<name>A0A545TVK9_9GAMM</name>
<dbReference type="InterPro" id="IPR009959">
    <property type="entry name" value="Cyclase_SnoaL-like"/>
</dbReference>
<accession>A0A545TVK9</accession>
<dbReference type="Pfam" id="PF07366">
    <property type="entry name" value="SnoaL"/>
    <property type="match status" value="1"/>
</dbReference>
<dbReference type="Gene3D" id="3.10.450.50">
    <property type="match status" value="2"/>
</dbReference>
<dbReference type="EMBL" id="VHSG01000008">
    <property type="protein sequence ID" value="TQV81191.1"/>
    <property type="molecule type" value="Genomic_DNA"/>
</dbReference>
<dbReference type="Proteomes" id="UP000319732">
    <property type="component" value="Unassembled WGS sequence"/>
</dbReference>